<dbReference type="Proteomes" id="UP000271241">
    <property type="component" value="Unassembled WGS sequence"/>
</dbReference>
<reference evidence="3" key="1">
    <citation type="journal article" date="2018" name="Nat. Microbiol.">
        <title>Leveraging single-cell genomics to expand the fungal tree of life.</title>
        <authorList>
            <person name="Ahrendt S.R."/>
            <person name="Quandt C.A."/>
            <person name="Ciobanu D."/>
            <person name="Clum A."/>
            <person name="Salamov A."/>
            <person name="Andreopoulos B."/>
            <person name="Cheng J.F."/>
            <person name="Woyke T."/>
            <person name="Pelin A."/>
            <person name="Henrissat B."/>
            <person name="Reynolds N.K."/>
            <person name="Benny G.L."/>
            <person name="Smith M.E."/>
            <person name="James T.Y."/>
            <person name="Grigoriev I.V."/>
        </authorList>
    </citation>
    <scope>NUCLEOTIDE SEQUENCE [LARGE SCALE GENOMIC DNA]</scope>
    <source>
        <strain evidence="3">RSA 1356</strain>
    </source>
</reference>
<name>A0A4P9XS43_9FUNG</name>
<dbReference type="EMBL" id="KZ992558">
    <property type="protein sequence ID" value="RKP08925.1"/>
    <property type="molecule type" value="Genomic_DNA"/>
</dbReference>
<dbReference type="AlphaFoldDB" id="A0A4P9XS43"/>
<gene>
    <name evidence="2" type="ORF">THASP1DRAFT_29291</name>
</gene>
<protein>
    <recommendedName>
        <fullName evidence="1">Complex 1 LYR protein domain-containing protein</fullName>
    </recommendedName>
</protein>
<proteinExistence type="predicted"/>
<keyword evidence="3" id="KW-1185">Reference proteome</keyword>
<dbReference type="Pfam" id="PF05347">
    <property type="entry name" value="Complex1_LYR"/>
    <property type="match status" value="1"/>
</dbReference>
<dbReference type="OrthoDB" id="190098at2759"/>
<sequence>METSTSFIARSLYRRLWRACGPAVNKATAPTRALRKSVRDSFRETREVSDPVTREMLLERGENTARFLYSAAHTGSREHQLTHNIAAMTMFRRGYAGRPPVKHKLNKEQQALHDDVYAAFERTLAAVNESHNLSLR</sequence>
<dbReference type="STRING" id="78915.A0A4P9XS43"/>
<dbReference type="InterPro" id="IPR008011">
    <property type="entry name" value="Complex1_LYR_dom"/>
</dbReference>
<feature type="domain" description="Complex 1 LYR protein" evidence="1">
    <location>
        <begin position="10"/>
        <end position="63"/>
    </location>
</feature>
<evidence type="ECO:0000259" key="1">
    <source>
        <dbReference type="Pfam" id="PF05347"/>
    </source>
</evidence>
<evidence type="ECO:0000313" key="2">
    <source>
        <dbReference type="EMBL" id="RKP08925.1"/>
    </source>
</evidence>
<organism evidence="2 3">
    <name type="scientific">Thamnocephalis sphaerospora</name>
    <dbReference type="NCBI Taxonomy" id="78915"/>
    <lineage>
        <taxon>Eukaryota</taxon>
        <taxon>Fungi</taxon>
        <taxon>Fungi incertae sedis</taxon>
        <taxon>Zoopagomycota</taxon>
        <taxon>Zoopagomycotina</taxon>
        <taxon>Zoopagomycetes</taxon>
        <taxon>Zoopagales</taxon>
        <taxon>Sigmoideomycetaceae</taxon>
        <taxon>Thamnocephalis</taxon>
    </lineage>
</organism>
<accession>A0A4P9XS43</accession>
<evidence type="ECO:0000313" key="3">
    <source>
        <dbReference type="Proteomes" id="UP000271241"/>
    </source>
</evidence>